<reference evidence="1" key="1">
    <citation type="submission" date="2019-01" db="EMBL/GenBank/DDBJ databases">
        <authorList>
            <consortium name="Genoscope - CEA"/>
            <person name="William W."/>
        </authorList>
    </citation>
    <scope>NUCLEOTIDE SEQUENCE</scope>
    <source>
        <strain evidence="1">CR-1</strain>
    </source>
</reference>
<protein>
    <recommendedName>
        <fullName evidence="2">Restriction endonuclease type IV Mrr domain-containing protein</fullName>
    </recommendedName>
</protein>
<name>A0A484HDY1_9BACT</name>
<proteinExistence type="predicted"/>
<organism evidence="1">
    <name type="scientific">uncultured Desulfobacteraceae bacterium</name>
    <dbReference type="NCBI Taxonomy" id="218296"/>
    <lineage>
        <taxon>Bacteria</taxon>
        <taxon>Pseudomonadati</taxon>
        <taxon>Thermodesulfobacteriota</taxon>
        <taxon>Desulfobacteria</taxon>
        <taxon>Desulfobacterales</taxon>
        <taxon>Desulfobacteraceae</taxon>
        <taxon>environmental samples</taxon>
    </lineage>
</organism>
<sequence length="76" mass="8795">MVLILHRKKKKAGFSLKEAKTFHKKAEELMDIEKPGRAALFVFSAAGFAKRALDYMKQENIAWAQNREWLETNQDA</sequence>
<accession>A0A484HDY1</accession>
<gene>
    <name evidence="1" type="ORF">EPICR_180002</name>
</gene>
<evidence type="ECO:0008006" key="2">
    <source>
        <dbReference type="Google" id="ProtNLM"/>
    </source>
</evidence>
<dbReference type="EMBL" id="CAACVI010000010">
    <property type="protein sequence ID" value="VEN73448.1"/>
    <property type="molecule type" value="Genomic_DNA"/>
</dbReference>
<evidence type="ECO:0000313" key="1">
    <source>
        <dbReference type="EMBL" id="VEN73448.1"/>
    </source>
</evidence>
<dbReference type="AlphaFoldDB" id="A0A484HDY1"/>